<evidence type="ECO:0000313" key="2">
    <source>
        <dbReference type="EMBL" id="KAK3306751.1"/>
    </source>
</evidence>
<dbReference type="InterPro" id="IPR013094">
    <property type="entry name" value="AB_hydrolase_3"/>
</dbReference>
<evidence type="ECO:0000259" key="1">
    <source>
        <dbReference type="Pfam" id="PF07859"/>
    </source>
</evidence>
<dbReference type="AlphaFoldDB" id="A0AAJ0M2K3"/>
<protein>
    <submittedName>
        <fullName evidence="2">Alpha/Beta hydrolase protein</fullName>
    </submittedName>
</protein>
<dbReference type="PANTHER" id="PTHR23024:SF339">
    <property type="entry name" value="ALPHA_BETA HYDROLASE FOLD-3 DOMAIN-CONTAINING PROTEIN"/>
    <property type="match status" value="1"/>
</dbReference>
<accession>A0AAJ0M2K3</accession>
<dbReference type="SUPFAM" id="SSF53474">
    <property type="entry name" value="alpha/beta-Hydrolases"/>
    <property type="match status" value="1"/>
</dbReference>
<dbReference type="InterPro" id="IPR050466">
    <property type="entry name" value="Carboxylest/Gibb_receptor"/>
</dbReference>
<feature type="domain" description="Alpha/beta hydrolase fold-3" evidence="1">
    <location>
        <begin position="59"/>
        <end position="177"/>
    </location>
</feature>
<dbReference type="PANTHER" id="PTHR23024">
    <property type="entry name" value="ARYLACETAMIDE DEACETYLASE"/>
    <property type="match status" value="1"/>
</dbReference>
<dbReference type="RefSeq" id="XP_062722531.1">
    <property type="nucleotide sequence ID" value="XM_062869021.1"/>
</dbReference>
<proteinExistence type="predicted"/>
<evidence type="ECO:0000313" key="3">
    <source>
        <dbReference type="Proteomes" id="UP001273166"/>
    </source>
</evidence>
<keyword evidence="2" id="KW-0378">Hydrolase</keyword>
<dbReference type="EMBL" id="JAUDZG010000003">
    <property type="protein sequence ID" value="KAK3306751.1"/>
    <property type="molecule type" value="Genomic_DNA"/>
</dbReference>
<dbReference type="GeneID" id="87887850"/>
<dbReference type="GO" id="GO:0016787">
    <property type="term" value="F:hydrolase activity"/>
    <property type="evidence" value="ECO:0007669"/>
    <property type="project" value="UniProtKB-KW"/>
</dbReference>
<sequence>MEWEAPPPVASDRVTVDLQAKFERVDVAYKTVNQTPIETAIFIPKDLAAGPEAQTAPVLVNFHGGALVTGANPEPFFMADWVRNLAHTTKSIFLCPAYRLIPESRAVEILDDVGDFWTWLHAHLPAEIAARYPHLTPDLTRVVASGESAGGYLALQSALQFNGTAKLRAVMTQYPALFPDVPGFRARPAGVPEQSPLDVVVDDAIKSARAARGTVVIRTSSPWPAKADLIRAVFATGRLADLYGEDPEGRLTLRYALARAEEAPPPLWLIQGDEDAMVQKDWTDEVVAGLRRERPKAVVKYTVRPGSHGFDQGNQLEDDWVKEGVEFIKGYWLQV</sequence>
<dbReference type="Proteomes" id="UP001273166">
    <property type="component" value="Unassembled WGS sequence"/>
</dbReference>
<dbReference type="Pfam" id="PF07859">
    <property type="entry name" value="Abhydrolase_3"/>
    <property type="match status" value="1"/>
</dbReference>
<gene>
    <name evidence="2" type="ORF">B0T15DRAFT_528164</name>
</gene>
<dbReference type="InterPro" id="IPR029058">
    <property type="entry name" value="AB_hydrolase_fold"/>
</dbReference>
<organism evidence="2 3">
    <name type="scientific">Chaetomium strumarium</name>
    <dbReference type="NCBI Taxonomy" id="1170767"/>
    <lineage>
        <taxon>Eukaryota</taxon>
        <taxon>Fungi</taxon>
        <taxon>Dikarya</taxon>
        <taxon>Ascomycota</taxon>
        <taxon>Pezizomycotina</taxon>
        <taxon>Sordariomycetes</taxon>
        <taxon>Sordariomycetidae</taxon>
        <taxon>Sordariales</taxon>
        <taxon>Chaetomiaceae</taxon>
        <taxon>Chaetomium</taxon>
    </lineage>
</organism>
<keyword evidence="3" id="KW-1185">Reference proteome</keyword>
<comment type="caution">
    <text evidence="2">The sequence shown here is derived from an EMBL/GenBank/DDBJ whole genome shotgun (WGS) entry which is preliminary data.</text>
</comment>
<name>A0AAJ0M2K3_9PEZI</name>
<dbReference type="Gene3D" id="3.40.50.1820">
    <property type="entry name" value="alpha/beta hydrolase"/>
    <property type="match status" value="1"/>
</dbReference>
<reference evidence="2" key="2">
    <citation type="submission" date="2023-06" db="EMBL/GenBank/DDBJ databases">
        <authorList>
            <consortium name="Lawrence Berkeley National Laboratory"/>
            <person name="Mondo S.J."/>
            <person name="Hensen N."/>
            <person name="Bonometti L."/>
            <person name="Westerberg I."/>
            <person name="Brannstrom I.O."/>
            <person name="Guillou S."/>
            <person name="Cros-Aarteil S."/>
            <person name="Calhoun S."/>
            <person name="Haridas S."/>
            <person name="Kuo A."/>
            <person name="Pangilinan J."/>
            <person name="Riley R."/>
            <person name="Labutti K."/>
            <person name="Andreopoulos B."/>
            <person name="Lipzen A."/>
            <person name="Chen C."/>
            <person name="Yanf M."/>
            <person name="Daum C."/>
            <person name="Ng V."/>
            <person name="Clum A."/>
            <person name="Steindorff A."/>
            <person name="Ohm R."/>
            <person name="Martin F."/>
            <person name="Silar P."/>
            <person name="Natvig D."/>
            <person name="Lalanne C."/>
            <person name="Gautier V."/>
            <person name="Ament-Velasquez S.L."/>
            <person name="Kruys A."/>
            <person name="Hutchinson M.I."/>
            <person name="Powell A.J."/>
            <person name="Barry K."/>
            <person name="Miller A.N."/>
            <person name="Grigoriev I.V."/>
            <person name="Debuchy R."/>
            <person name="Gladieux P."/>
            <person name="Thoren M.H."/>
            <person name="Johannesson H."/>
        </authorList>
    </citation>
    <scope>NUCLEOTIDE SEQUENCE</scope>
    <source>
        <strain evidence="2">CBS 333.67</strain>
    </source>
</reference>
<reference evidence="2" key="1">
    <citation type="journal article" date="2023" name="Mol. Phylogenet. Evol.">
        <title>Genome-scale phylogeny and comparative genomics of the fungal order Sordariales.</title>
        <authorList>
            <person name="Hensen N."/>
            <person name="Bonometti L."/>
            <person name="Westerberg I."/>
            <person name="Brannstrom I.O."/>
            <person name="Guillou S."/>
            <person name="Cros-Aarteil S."/>
            <person name="Calhoun S."/>
            <person name="Haridas S."/>
            <person name="Kuo A."/>
            <person name="Mondo S."/>
            <person name="Pangilinan J."/>
            <person name="Riley R."/>
            <person name="LaButti K."/>
            <person name="Andreopoulos B."/>
            <person name="Lipzen A."/>
            <person name="Chen C."/>
            <person name="Yan M."/>
            <person name="Daum C."/>
            <person name="Ng V."/>
            <person name="Clum A."/>
            <person name="Steindorff A."/>
            <person name="Ohm R.A."/>
            <person name="Martin F."/>
            <person name="Silar P."/>
            <person name="Natvig D.O."/>
            <person name="Lalanne C."/>
            <person name="Gautier V."/>
            <person name="Ament-Velasquez S.L."/>
            <person name="Kruys A."/>
            <person name="Hutchinson M.I."/>
            <person name="Powell A.J."/>
            <person name="Barry K."/>
            <person name="Miller A.N."/>
            <person name="Grigoriev I.V."/>
            <person name="Debuchy R."/>
            <person name="Gladieux P."/>
            <person name="Hiltunen Thoren M."/>
            <person name="Johannesson H."/>
        </authorList>
    </citation>
    <scope>NUCLEOTIDE SEQUENCE</scope>
    <source>
        <strain evidence="2">CBS 333.67</strain>
    </source>
</reference>